<gene>
    <name evidence="1" type="ORF">B296_00024555</name>
</gene>
<proteinExistence type="predicted"/>
<reference evidence="1 2" key="1">
    <citation type="journal article" date="2014" name="Agronomy (Basel)">
        <title>A Draft Genome Sequence for Ensete ventricosum, the Drought-Tolerant Tree Against Hunger.</title>
        <authorList>
            <person name="Harrison J."/>
            <person name="Moore K.A."/>
            <person name="Paszkiewicz K."/>
            <person name="Jones T."/>
            <person name="Grant M."/>
            <person name="Ambacheew D."/>
            <person name="Muzemil S."/>
            <person name="Studholme D.J."/>
        </authorList>
    </citation>
    <scope>NUCLEOTIDE SEQUENCE [LARGE SCALE GENOMIC DNA]</scope>
</reference>
<name>A0A427AI56_ENSVE</name>
<sequence>MSKLKLLLISAYIVFDLLGRNVDGRNIMVQFAKYGPNAERIWTHHRILFIVACYVFCLLLQSQWKNCGSNPKDKGKVKKSQPSA</sequence>
<comment type="caution">
    <text evidence="1">The sequence shown here is derived from an EMBL/GenBank/DDBJ whole genome shotgun (WGS) entry which is preliminary data.</text>
</comment>
<organism evidence="1 2">
    <name type="scientific">Ensete ventricosum</name>
    <name type="common">Abyssinian banana</name>
    <name type="synonym">Musa ensete</name>
    <dbReference type="NCBI Taxonomy" id="4639"/>
    <lineage>
        <taxon>Eukaryota</taxon>
        <taxon>Viridiplantae</taxon>
        <taxon>Streptophyta</taxon>
        <taxon>Embryophyta</taxon>
        <taxon>Tracheophyta</taxon>
        <taxon>Spermatophyta</taxon>
        <taxon>Magnoliopsida</taxon>
        <taxon>Liliopsida</taxon>
        <taxon>Zingiberales</taxon>
        <taxon>Musaceae</taxon>
        <taxon>Ensete</taxon>
    </lineage>
</organism>
<dbReference type="Proteomes" id="UP000287651">
    <property type="component" value="Unassembled WGS sequence"/>
</dbReference>
<evidence type="ECO:0000313" key="1">
    <source>
        <dbReference type="EMBL" id="RRT75939.1"/>
    </source>
</evidence>
<protein>
    <submittedName>
        <fullName evidence="1">Uncharacterized protein</fullName>
    </submittedName>
</protein>
<accession>A0A427AI56</accession>
<evidence type="ECO:0000313" key="2">
    <source>
        <dbReference type="Proteomes" id="UP000287651"/>
    </source>
</evidence>
<dbReference type="EMBL" id="AMZH03002334">
    <property type="protein sequence ID" value="RRT75939.1"/>
    <property type="molecule type" value="Genomic_DNA"/>
</dbReference>
<dbReference type="AlphaFoldDB" id="A0A427AI56"/>